<name>A0A016U443_9BILA</name>
<evidence type="ECO:0000313" key="1">
    <source>
        <dbReference type="EMBL" id="EYC09398.1"/>
    </source>
</evidence>
<reference evidence="2" key="1">
    <citation type="journal article" date="2015" name="Nat. Genet.">
        <title>The genome and transcriptome of the zoonotic hookworm Ancylostoma ceylanicum identify infection-specific gene families.</title>
        <authorList>
            <person name="Schwarz E.M."/>
            <person name="Hu Y."/>
            <person name="Antoshechkin I."/>
            <person name="Miller M.M."/>
            <person name="Sternberg P.W."/>
            <person name="Aroian R.V."/>
        </authorList>
    </citation>
    <scope>NUCLEOTIDE SEQUENCE</scope>
    <source>
        <strain evidence="2">HY135</strain>
    </source>
</reference>
<evidence type="ECO:0000313" key="2">
    <source>
        <dbReference type="Proteomes" id="UP000024635"/>
    </source>
</evidence>
<gene>
    <name evidence="1" type="primary">Acey_s0060.g3094</name>
    <name evidence="1" type="ORF">Y032_0060g3094</name>
</gene>
<comment type="caution">
    <text evidence="1">The sequence shown here is derived from an EMBL/GenBank/DDBJ whole genome shotgun (WGS) entry which is preliminary data.</text>
</comment>
<sequence>MEISLHSIFISTEYSYNFSDKALVEKLGRFAAEQINEQLRFYKIEKDCHNVTLEKVEKAEQLVLPGNLRTKFDAEAYNVTFTVAAPARGRFHILLRVEKDRITLGADNFYRLDSERAKCTNIMITMNDYTSSLCTCKK</sequence>
<dbReference type="Proteomes" id="UP000024635">
    <property type="component" value="Unassembled WGS sequence"/>
</dbReference>
<dbReference type="EMBL" id="JARK01001396">
    <property type="protein sequence ID" value="EYC09398.1"/>
    <property type="molecule type" value="Genomic_DNA"/>
</dbReference>
<keyword evidence="2" id="KW-1185">Reference proteome</keyword>
<dbReference type="STRING" id="53326.A0A016U443"/>
<dbReference type="AlphaFoldDB" id="A0A016U443"/>
<proteinExistence type="predicted"/>
<protein>
    <submittedName>
        <fullName evidence="1">Uncharacterized protein</fullName>
    </submittedName>
</protein>
<accession>A0A016U443</accession>
<organism evidence="1 2">
    <name type="scientific">Ancylostoma ceylanicum</name>
    <dbReference type="NCBI Taxonomy" id="53326"/>
    <lineage>
        <taxon>Eukaryota</taxon>
        <taxon>Metazoa</taxon>
        <taxon>Ecdysozoa</taxon>
        <taxon>Nematoda</taxon>
        <taxon>Chromadorea</taxon>
        <taxon>Rhabditida</taxon>
        <taxon>Rhabditina</taxon>
        <taxon>Rhabditomorpha</taxon>
        <taxon>Strongyloidea</taxon>
        <taxon>Ancylostomatidae</taxon>
        <taxon>Ancylostomatinae</taxon>
        <taxon>Ancylostoma</taxon>
    </lineage>
</organism>